<feature type="compositionally biased region" description="Basic and acidic residues" evidence="1">
    <location>
        <begin position="286"/>
        <end position="295"/>
    </location>
</feature>
<feature type="region of interest" description="Disordered" evidence="1">
    <location>
        <begin position="347"/>
        <end position="393"/>
    </location>
</feature>
<proteinExistence type="predicted"/>
<feature type="compositionally biased region" description="Basic residues" evidence="1">
    <location>
        <begin position="462"/>
        <end position="471"/>
    </location>
</feature>
<evidence type="ECO:0000313" key="3">
    <source>
        <dbReference type="Proteomes" id="UP001215598"/>
    </source>
</evidence>
<protein>
    <submittedName>
        <fullName evidence="2">Uncharacterized protein</fullName>
    </submittedName>
</protein>
<feature type="region of interest" description="Disordered" evidence="1">
    <location>
        <begin position="456"/>
        <end position="475"/>
    </location>
</feature>
<reference evidence="2" key="1">
    <citation type="submission" date="2023-03" db="EMBL/GenBank/DDBJ databases">
        <title>Massive genome expansion in bonnet fungi (Mycena s.s.) driven by repeated elements and novel gene families across ecological guilds.</title>
        <authorList>
            <consortium name="Lawrence Berkeley National Laboratory"/>
            <person name="Harder C.B."/>
            <person name="Miyauchi S."/>
            <person name="Viragh M."/>
            <person name="Kuo A."/>
            <person name="Thoen E."/>
            <person name="Andreopoulos B."/>
            <person name="Lu D."/>
            <person name="Skrede I."/>
            <person name="Drula E."/>
            <person name="Henrissat B."/>
            <person name="Morin E."/>
            <person name="Kohler A."/>
            <person name="Barry K."/>
            <person name="LaButti K."/>
            <person name="Morin E."/>
            <person name="Salamov A."/>
            <person name="Lipzen A."/>
            <person name="Mereny Z."/>
            <person name="Hegedus B."/>
            <person name="Baldrian P."/>
            <person name="Stursova M."/>
            <person name="Weitz H."/>
            <person name="Taylor A."/>
            <person name="Grigoriev I.V."/>
            <person name="Nagy L.G."/>
            <person name="Martin F."/>
            <person name="Kauserud H."/>
        </authorList>
    </citation>
    <scope>NUCLEOTIDE SEQUENCE</scope>
    <source>
        <strain evidence="2">CBHHK182m</strain>
    </source>
</reference>
<organism evidence="2 3">
    <name type="scientific">Mycena metata</name>
    <dbReference type="NCBI Taxonomy" id="1033252"/>
    <lineage>
        <taxon>Eukaryota</taxon>
        <taxon>Fungi</taxon>
        <taxon>Dikarya</taxon>
        <taxon>Basidiomycota</taxon>
        <taxon>Agaricomycotina</taxon>
        <taxon>Agaricomycetes</taxon>
        <taxon>Agaricomycetidae</taxon>
        <taxon>Agaricales</taxon>
        <taxon>Marasmiineae</taxon>
        <taxon>Mycenaceae</taxon>
        <taxon>Mycena</taxon>
    </lineage>
</organism>
<comment type="caution">
    <text evidence="2">The sequence shown here is derived from an EMBL/GenBank/DDBJ whole genome shotgun (WGS) entry which is preliminary data.</text>
</comment>
<evidence type="ECO:0000313" key="2">
    <source>
        <dbReference type="EMBL" id="KAJ7727747.1"/>
    </source>
</evidence>
<feature type="compositionally biased region" description="Polar residues" evidence="1">
    <location>
        <begin position="579"/>
        <end position="597"/>
    </location>
</feature>
<name>A0AAD7MRL0_9AGAR</name>
<dbReference type="Proteomes" id="UP001215598">
    <property type="component" value="Unassembled WGS sequence"/>
</dbReference>
<accession>A0AAD7MRL0</accession>
<sequence length="612" mass="69934">MQAVYSTTTDVKIHKAIRHEWASFQAWLFDQQKRLKRREYQILSAAQRKWGQLKKSDKEEILALQQELLVVARRQWLARVRQSQLHLEHWVMTPDEKHMLQQMLGWTQREMIDAYAQEQAEMGPMYQRVDPTTLGTRDSGPNPLSPSRFMHPPERTAIPAYTNWASELAKMSAASSHKSRPQRSIKSVELPSMPLYFVGALLQGTDLDAVAAADLEAFALHASEEKIREYYFDACEASLHFQRILATINPSQRDAAQQDFERRMRDLASAKEREWKAMTVKELRQHQAAEMERRAAQQRAVRSPPRRPRRRDFSDWDYLEEYHSPRRDADYSSTYQSSQRTYLDAYQSPRGDYLDPYHSPPSPPDLVNAYNSPRPRRKKQRPLVEEDYASGGGGIRRLRSLAQRTLRNAGSISRRAAGDWSTVRVDEMDQKAGKIPFGQKPSRRGLDFILQLDRTGNEPRSARRRTLKKPRKENVVPENSVANGAAAKSGNMGRSGRVFRGGVPDAKREISLERKVQLQSPETDKAKPLTHQFGHRLGRGFGLERDPTRDGVATELRARAKLDHASKHVRFTPSVGSMAANSKHPTSKKLNTNQGQSKFYEGFNDGGGGRLL</sequence>
<dbReference type="AlphaFoldDB" id="A0AAD7MRL0"/>
<evidence type="ECO:0000256" key="1">
    <source>
        <dbReference type="SAM" id="MobiDB-lite"/>
    </source>
</evidence>
<dbReference type="EMBL" id="JARKIB010000177">
    <property type="protein sequence ID" value="KAJ7727747.1"/>
    <property type="molecule type" value="Genomic_DNA"/>
</dbReference>
<feature type="region of interest" description="Disordered" evidence="1">
    <location>
        <begin position="576"/>
        <end position="612"/>
    </location>
</feature>
<feature type="region of interest" description="Disordered" evidence="1">
    <location>
        <begin position="286"/>
        <end position="310"/>
    </location>
</feature>
<gene>
    <name evidence="2" type="ORF">B0H16DRAFT_1590114</name>
</gene>
<keyword evidence="3" id="KW-1185">Reference proteome</keyword>